<feature type="transmembrane region" description="Helical" evidence="1">
    <location>
        <begin position="31"/>
        <end position="49"/>
    </location>
</feature>
<name>A0A1W2G176_KIBAR</name>
<dbReference type="RefSeq" id="WP_160097479.1">
    <property type="nucleotide sequence ID" value="NZ_FWXV01000034.1"/>
</dbReference>
<evidence type="ECO:0000313" key="3">
    <source>
        <dbReference type="Proteomes" id="UP000192674"/>
    </source>
</evidence>
<dbReference type="AlphaFoldDB" id="A0A1W2G176"/>
<evidence type="ECO:0000256" key="1">
    <source>
        <dbReference type="SAM" id="Phobius"/>
    </source>
</evidence>
<gene>
    <name evidence="2" type="ORF">SAMN05661093_11256</name>
</gene>
<feature type="transmembrane region" description="Helical" evidence="1">
    <location>
        <begin position="7"/>
        <end position="25"/>
    </location>
</feature>
<accession>A0A1W2G176</accession>
<sequence>MSKARQSFIAAGVGAVLVVVLWLVAEPSLAMGLLGATVVVLTSGIYFAIRDRRSAK</sequence>
<reference evidence="2 3" key="1">
    <citation type="submission" date="2017-04" db="EMBL/GenBank/DDBJ databases">
        <authorList>
            <person name="Afonso C.L."/>
            <person name="Miller P.J."/>
            <person name="Scott M.A."/>
            <person name="Spackman E."/>
            <person name="Goraichik I."/>
            <person name="Dimitrov K.M."/>
            <person name="Suarez D.L."/>
            <person name="Swayne D.E."/>
        </authorList>
    </citation>
    <scope>NUCLEOTIDE SEQUENCE [LARGE SCALE GENOMIC DNA]</scope>
    <source>
        <strain evidence="2 3">DSM 43828</strain>
    </source>
</reference>
<keyword evidence="1" id="KW-1133">Transmembrane helix</keyword>
<keyword evidence="3" id="KW-1185">Reference proteome</keyword>
<keyword evidence="1" id="KW-0812">Transmembrane</keyword>
<organism evidence="2 3">
    <name type="scientific">Kibdelosporangium aridum</name>
    <dbReference type="NCBI Taxonomy" id="2030"/>
    <lineage>
        <taxon>Bacteria</taxon>
        <taxon>Bacillati</taxon>
        <taxon>Actinomycetota</taxon>
        <taxon>Actinomycetes</taxon>
        <taxon>Pseudonocardiales</taxon>
        <taxon>Pseudonocardiaceae</taxon>
        <taxon>Kibdelosporangium</taxon>
    </lineage>
</organism>
<keyword evidence="1" id="KW-0472">Membrane</keyword>
<dbReference type="EMBL" id="FWXV01000034">
    <property type="protein sequence ID" value="SMD27646.1"/>
    <property type="molecule type" value="Genomic_DNA"/>
</dbReference>
<protein>
    <submittedName>
        <fullName evidence="2">Uncharacterized protein</fullName>
    </submittedName>
</protein>
<dbReference type="Proteomes" id="UP000192674">
    <property type="component" value="Unassembled WGS sequence"/>
</dbReference>
<proteinExistence type="predicted"/>
<evidence type="ECO:0000313" key="2">
    <source>
        <dbReference type="EMBL" id="SMD27646.1"/>
    </source>
</evidence>